<reference evidence="3 4" key="1">
    <citation type="submission" date="2018-08" db="EMBL/GenBank/DDBJ databases">
        <title>Genome and evolution of the arbuscular mycorrhizal fungus Diversispora epigaea (formerly Glomus versiforme) and its bacterial endosymbionts.</title>
        <authorList>
            <person name="Sun X."/>
            <person name="Fei Z."/>
            <person name="Harrison M."/>
        </authorList>
    </citation>
    <scope>NUCLEOTIDE SEQUENCE [LARGE SCALE GENOMIC DNA]</scope>
    <source>
        <strain evidence="3 4">IT104</strain>
    </source>
</reference>
<accession>A0A397J992</accession>
<dbReference type="Pfam" id="PF07714">
    <property type="entry name" value="PK_Tyr_Ser-Thr"/>
    <property type="match status" value="1"/>
</dbReference>
<dbReference type="Proteomes" id="UP000266861">
    <property type="component" value="Unassembled WGS sequence"/>
</dbReference>
<dbReference type="AlphaFoldDB" id="A0A397J992"/>
<evidence type="ECO:0000313" key="3">
    <source>
        <dbReference type="EMBL" id="RHZ84601.1"/>
    </source>
</evidence>
<dbReference type="Gene3D" id="1.10.510.10">
    <property type="entry name" value="Transferase(Phosphotransferase) domain 1"/>
    <property type="match status" value="1"/>
</dbReference>
<name>A0A397J992_9GLOM</name>
<evidence type="ECO:0000313" key="4">
    <source>
        <dbReference type="Proteomes" id="UP000266861"/>
    </source>
</evidence>
<dbReference type="PANTHER" id="PTHR45756:SF1">
    <property type="entry name" value="PROTEIN KINASE DOMAIN CONTAINING PROTEIN"/>
    <property type="match status" value="1"/>
</dbReference>
<dbReference type="PANTHER" id="PTHR45756">
    <property type="entry name" value="PALMITOYLTRANSFERASE"/>
    <property type="match status" value="1"/>
</dbReference>
<dbReference type="InterPro" id="IPR000719">
    <property type="entry name" value="Prot_kinase_dom"/>
</dbReference>
<dbReference type="STRING" id="1348612.A0A397J992"/>
<proteinExistence type="predicted"/>
<dbReference type="InterPro" id="IPR011009">
    <property type="entry name" value="Kinase-like_dom_sf"/>
</dbReference>
<comment type="caution">
    <text evidence="3">The sequence shown here is derived from an EMBL/GenBank/DDBJ whole genome shotgun (WGS) entry which is preliminary data.</text>
</comment>
<evidence type="ECO:0000256" key="1">
    <source>
        <dbReference type="SAM" id="MobiDB-lite"/>
    </source>
</evidence>
<dbReference type="PROSITE" id="PS50011">
    <property type="entry name" value="PROTEIN_KINASE_DOM"/>
    <property type="match status" value="1"/>
</dbReference>
<dbReference type="SUPFAM" id="SSF48371">
    <property type="entry name" value="ARM repeat"/>
    <property type="match status" value="1"/>
</dbReference>
<organism evidence="3 4">
    <name type="scientific">Diversispora epigaea</name>
    <dbReference type="NCBI Taxonomy" id="1348612"/>
    <lineage>
        <taxon>Eukaryota</taxon>
        <taxon>Fungi</taxon>
        <taxon>Fungi incertae sedis</taxon>
        <taxon>Mucoromycota</taxon>
        <taxon>Glomeromycotina</taxon>
        <taxon>Glomeromycetes</taxon>
        <taxon>Diversisporales</taxon>
        <taxon>Diversisporaceae</taxon>
        <taxon>Diversispora</taxon>
    </lineage>
</organism>
<dbReference type="GO" id="GO:0005524">
    <property type="term" value="F:ATP binding"/>
    <property type="evidence" value="ECO:0007669"/>
    <property type="project" value="InterPro"/>
</dbReference>
<dbReference type="InterPro" id="IPR016024">
    <property type="entry name" value="ARM-type_fold"/>
</dbReference>
<dbReference type="EMBL" id="PQFF01000075">
    <property type="protein sequence ID" value="RHZ84601.1"/>
    <property type="molecule type" value="Genomic_DNA"/>
</dbReference>
<keyword evidence="4" id="KW-1185">Reference proteome</keyword>
<dbReference type="SUPFAM" id="SSF56112">
    <property type="entry name" value="Protein kinase-like (PK-like)"/>
    <property type="match status" value="1"/>
</dbReference>
<dbReference type="InterPro" id="IPR053215">
    <property type="entry name" value="TKL_Ser/Thr_kinase"/>
</dbReference>
<gene>
    <name evidence="3" type="ORF">Glove_79g30</name>
</gene>
<feature type="domain" description="Protein kinase" evidence="2">
    <location>
        <begin position="1"/>
        <end position="218"/>
    </location>
</feature>
<dbReference type="InterPro" id="IPR001245">
    <property type="entry name" value="Ser-Thr/Tyr_kinase_cat_dom"/>
</dbReference>
<sequence length="260" mass="30273">MKIKKYAQNAMKNMMNIGANLKHLQNDFNKWTNVKQICKDGFVTIHYARWIDDDDDDEDEDEEGDDEDEEDDEDKEDEDEDEDEENEDKEDDDDDEVGAEVALKKFDNFVNFDDVLYENIFGILPYIVPEVLSDDEEYTKAADVYSFGIIAYEIVTGFPPYPDIPHDKDLAMKICNGLRLKIPFHILKLVARMIMRCWDARVAHRPTFKELFDELAFYTSRLNFSKLPKPKNEENFEKEESTKSTSVLSIADSGMMDLNV</sequence>
<evidence type="ECO:0000259" key="2">
    <source>
        <dbReference type="PROSITE" id="PS50011"/>
    </source>
</evidence>
<feature type="region of interest" description="Disordered" evidence="1">
    <location>
        <begin position="52"/>
        <end position="96"/>
    </location>
</feature>
<dbReference type="GO" id="GO:0004672">
    <property type="term" value="F:protein kinase activity"/>
    <property type="evidence" value="ECO:0007669"/>
    <property type="project" value="InterPro"/>
</dbReference>
<protein>
    <recommendedName>
        <fullName evidence="2">Protein kinase domain-containing protein</fullName>
    </recommendedName>
</protein>